<dbReference type="CDD" id="cd19500">
    <property type="entry name" value="RecA-like_Lon"/>
    <property type="match status" value="1"/>
</dbReference>
<dbReference type="InterPro" id="IPR027417">
    <property type="entry name" value="P-loop_NTPase"/>
</dbReference>
<evidence type="ECO:0000256" key="6">
    <source>
        <dbReference type="PROSITE-ProRule" id="PRU01122"/>
    </source>
</evidence>
<evidence type="ECO:0000256" key="4">
    <source>
        <dbReference type="ARBA" id="ARBA00022825"/>
    </source>
</evidence>
<keyword evidence="4 6" id="KW-0720">Serine protease</keyword>
<dbReference type="Pfam" id="PF22667">
    <property type="entry name" value="Lon_lid"/>
    <property type="match status" value="1"/>
</dbReference>
<keyword evidence="1 6" id="KW-0645">Protease</keyword>
<feature type="domain" description="Lon proteolytic" evidence="7">
    <location>
        <begin position="296"/>
        <end position="477"/>
    </location>
</feature>
<dbReference type="InterPro" id="IPR004815">
    <property type="entry name" value="Lon_bac/euk-typ"/>
</dbReference>
<evidence type="ECO:0000256" key="3">
    <source>
        <dbReference type="ARBA" id="ARBA00022801"/>
    </source>
</evidence>
<dbReference type="GO" id="GO:0004252">
    <property type="term" value="F:serine-type endopeptidase activity"/>
    <property type="evidence" value="ECO:0007669"/>
    <property type="project" value="UniProtKB-UniRule"/>
</dbReference>
<keyword evidence="2" id="KW-0547">Nucleotide-binding</keyword>
<dbReference type="WBParaSite" id="ACRNAN_Path_1380.g5414.t1">
    <property type="protein sequence ID" value="ACRNAN_Path_1380.g5414.t1"/>
    <property type="gene ID" value="ACRNAN_Path_1380.g5414"/>
</dbReference>
<dbReference type="SUPFAM" id="SSF52540">
    <property type="entry name" value="P-loop containing nucleoside triphosphate hydrolases"/>
    <property type="match status" value="1"/>
</dbReference>
<keyword evidence="5" id="KW-0067">ATP-binding</keyword>
<dbReference type="GO" id="GO:0005524">
    <property type="term" value="F:ATP binding"/>
    <property type="evidence" value="ECO:0007669"/>
    <property type="project" value="UniProtKB-KW"/>
</dbReference>
<dbReference type="InterPro" id="IPR020568">
    <property type="entry name" value="Ribosomal_Su5_D2-typ_SF"/>
</dbReference>
<dbReference type="AlphaFoldDB" id="A0A914BZP6"/>
<dbReference type="FunFam" id="3.40.50.300:FF:000382">
    <property type="entry name" value="Lon protease homolog 2, peroxisomal"/>
    <property type="match status" value="1"/>
</dbReference>
<dbReference type="Proteomes" id="UP000887540">
    <property type="component" value="Unplaced"/>
</dbReference>
<evidence type="ECO:0000313" key="8">
    <source>
        <dbReference type="Proteomes" id="UP000887540"/>
    </source>
</evidence>
<dbReference type="GO" id="GO:0030163">
    <property type="term" value="P:protein catabolic process"/>
    <property type="evidence" value="ECO:0007669"/>
    <property type="project" value="InterPro"/>
</dbReference>
<dbReference type="InterPro" id="IPR008269">
    <property type="entry name" value="Lon_proteolytic"/>
</dbReference>
<dbReference type="NCBIfam" id="TIGR00763">
    <property type="entry name" value="lon"/>
    <property type="match status" value="1"/>
</dbReference>
<dbReference type="PRINTS" id="PR00830">
    <property type="entry name" value="ENDOLAPTASE"/>
</dbReference>
<dbReference type="InterPro" id="IPR054594">
    <property type="entry name" value="Lon_lid"/>
</dbReference>
<dbReference type="Gene3D" id="1.10.8.60">
    <property type="match status" value="1"/>
</dbReference>
<evidence type="ECO:0000259" key="7">
    <source>
        <dbReference type="PROSITE" id="PS51786"/>
    </source>
</evidence>
<name>A0A914BZP6_9BILA</name>
<dbReference type="Pfam" id="PF00004">
    <property type="entry name" value="AAA"/>
    <property type="match status" value="1"/>
</dbReference>
<organism evidence="8 9">
    <name type="scientific">Acrobeloides nanus</name>
    <dbReference type="NCBI Taxonomy" id="290746"/>
    <lineage>
        <taxon>Eukaryota</taxon>
        <taxon>Metazoa</taxon>
        <taxon>Ecdysozoa</taxon>
        <taxon>Nematoda</taxon>
        <taxon>Chromadorea</taxon>
        <taxon>Rhabditida</taxon>
        <taxon>Tylenchina</taxon>
        <taxon>Cephalobomorpha</taxon>
        <taxon>Cephaloboidea</taxon>
        <taxon>Cephalobidae</taxon>
        <taxon>Acrobeloides</taxon>
    </lineage>
</organism>
<feature type="active site" evidence="6">
    <location>
        <position position="383"/>
    </location>
</feature>
<feature type="active site" evidence="6">
    <location>
        <position position="426"/>
    </location>
</feature>
<dbReference type="GO" id="GO:0006508">
    <property type="term" value="P:proteolysis"/>
    <property type="evidence" value="ECO:0007669"/>
    <property type="project" value="UniProtKB-KW"/>
</dbReference>
<dbReference type="GO" id="GO:0016887">
    <property type="term" value="F:ATP hydrolysis activity"/>
    <property type="evidence" value="ECO:0007669"/>
    <property type="project" value="InterPro"/>
</dbReference>
<keyword evidence="8" id="KW-1185">Reference proteome</keyword>
<dbReference type="Pfam" id="PF05362">
    <property type="entry name" value="Lon_C"/>
    <property type="match status" value="1"/>
</dbReference>
<evidence type="ECO:0000256" key="5">
    <source>
        <dbReference type="ARBA" id="ARBA00022840"/>
    </source>
</evidence>
<dbReference type="InterPro" id="IPR014721">
    <property type="entry name" value="Ribsml_uS5_D2-typ_fold_subgr"/>
</dbReference>
<dbReference type="GO" id="GO:0004176">
    <property type="term" value="F:ATP-dependent peptidase activity"/>
    <property type="evidence" value="ECO:0007669"/>
    <property type="project" value="UniProtKB-UniRule"/>
</dbReference>
<accession>A0A914BZP6</accession>
<sequence>MEFRQQLEADHEGMEEVKKRILEFLAVKQLKNELKGPILCLAGPPGVGKTSMAKSVAQSLGRNFQRIALGGIRDQSDIRGHRKTYIGAMPGRILQAIKAAKSNNPVILLDEVDKIGPGPQGDPSAALLEVLDPEQNNSFTDLYLNVPFDLSQVLFIATANDVRKIPAPLLDRMELVELTSYSTDEKLRIAVQHILPKQLERHALSPEYMKLEREALLKIIENYTREAGVRQLERVIGAVCRNVALRIAESINGGNVEADIIAAKLNLPIVVNEEEVHKILGKEKYIQTDMIRRQTASQLGIAFGLAWTPFGGEVLVIETVLSEGTGKVVTTGKLGDVIKESIQVSLSWVRSHANQYGLDVSHLEKSDLHVHLPAGSIGKDGPSAGCAFTLALFSLLSRKKIRRDSAVTGEVTLTGKVLPVGGIKEKVLAAHRNAIFRVALPKDNMKDVMDLDENIRKSMEIVFVEDVDELIREMMDKTSHDILSKL</sequence>
<dbReference type="InterPro" id="IPR003959">
    <property type="entry name" value="ATPase_AAA_core"/>
</dbReference>
<keyword evidence="3 6" id="KW-0378">Hydrolase</keyword>
<reference evidence="9" key="1">
    <citation type="submission" date="2022-11" db="UniProtKB">
        <authorList>
            <consortium name="WormBaseParasite"/>
        </authorList>
    </citation>
    <scope>IDENTIFICATION</scope>
</reference>
<comment type="similarity">
    <text evidence="6">Belongs to the peptidase S16 family.</text>
</comment>
<dbReference type="PANTHER" id="PTHR10046">
    <property type="entry name" value="ATP DEPENDENT LON PROTEASE FAMILY MEMBER"/>
    <property type="match status" value="1"/>
</dbReference>
<dbReference type="Gene3D" id="3.40.50.300">
    <property type="entry name" value="P-loop containing nucleotide triphosphate hydrolases"/>
    <property type="match status" value="1"/>
</dbReference>
<proteinExistence type="inferred from homology"/>
<dbReference type="Gene3D" id="3.30.230.10">
    <property type="match status" value="1"/>
</dbReference>
<dbReference type="InterPro" id="IPR003593">
    <property type="entry name" value="AAA+_ATPase"/>
</dbReference>
<dbReference type="PROSITE" id="PS51786">
    <property type="entry name" value="LON_PROTEOLYTIC"/>
    <property type="match status" value="1"/>
</dbReference>
<dbReference type="SMART" id="SM00382">
    <property type="entry name" value="AAA"/>
    <property type="match status" value="1"/>
</dbReference>
<evidence type="ECO:0000256" key="2">
    <source>
        <dbReference type="ARBA" id="ARBA00022741"/>
    </source>
</evidence>
<protein>
    <submittedName>
        <fullName evidence="9">Lon proteolytic domain-containing protein</fullName>
    </submittedName>
</protein>
<evidence type="ECO:0000256" key="1">
    <source>
        <dbReference type="ARBA" id="ARBA00022670"/>
    </source>
</evidence>
<dbReference type="SUPFAM" id="SSF54211">
    <property type="entry name" value="Ribosomal protein S5 domain 2-like"/>
    <property type="match status" value="1"/>
</dbReference>
<dbReference type="InterPro" id="IPR027065">
    <property type="entry name" value="Lon_Prtase"/>
</dbReference>
<evidence type="ECO:0000313" key="9">
    <source>
        <dbReference type="WBParaSite" id="ACRNAN_Path_1380.g5414.t1"/>
    </source>
</evidence>